<accession>A0ABQ9IGQ9</accession>
<feature type="domain" description="DDE-1" evidence="1">
    <location>
        <begin position="4"/>
        <end position="148"/>
    </location>
</feature>
<dbReference type="InterPro" id="IPR004875">
    <property type="entry name" value="DDE_SF_endonuclease_dom"/>
</dbReference>
<reference evidence="2 3" key="1">
    <citation type="submission" date="2023-02" db="EMBL/GenBank/DDBJ databases">
        <title>LHISI_Scaffold_Assembly.</title>
        <authorList>
            <person name="Stuart O.P."/>
            <person name="Cleave R."/>
            <person name="Magrath M.J.L."/>
            <person name="Mikheyev A.S."/>
        </authorList>
    </citation>
    <scope>NUCLEOTIDE SEQUENCE [LARGE SCALE GENOMIC DNA]</scope>
    <source>
        <strain evidence="2">Daus_M_001</strain>
        <tissue evidence="2">Leg muscle</tissue>
    </source>
</reference>
<evidence type="ECO:0000313" key="3">
    <source>
        <dbReference type="Proteomes" id="UP001159363"/>
    </source>
</evidence>
<name>A0ABQ9IGQ9_9NEOP</name>
<keyword evidence="3" id="KW-1185">Reference proteome</keyword>
<evidence type="ECO:0000313" key="2">
    <source>
        <dbReference type="EMBL" id="KAJ8895842.1"/>
    </source>
</evidence>
<comment type="caution">
    <text evidence="2">The sequence shown here is derived from an EMBL/GenBank/DDBJ whole genome shotgun (WGS) entry which is preliminary data.</text>
</comment>
<sequence>MGAVIPPMILFNGKRYRKTFNRGNPSGSQVMMTPKRSMTSEVFVKWLEHFAKFKPSGQTLLVMDGIVNKAEEYAMSLVCLPSNTTHELKPLDKLVFRSFEHHWDTELLYWWDGDPKYPGRKLTKDTFSEVFTPVWSKSMTLSNLTNGFCVTGIHSFDPKVLKLVALHPKSRNEKAKLPYQEISLTSHKKAKKAPGVLRKKAVNYKAQNLTRKLCAGVHDNDACSNQLENIIAPIDQPLISKYLLLHQQHLLQIHKLLLQLYKLQHQLPQHKVGLVLLAEGTTRLICGLAEYVLFGYMKNVPDFKNTIRKITFALAGGRREDTPVPFILAQVPLDLAIVIIAHLPSHLLQDFPGKFVPRSNARQVDVQHVYSEVTFAIGSQIIRLALDDPEPMVDLQGNK</sequence>
<proteinExistence type="predicted"/>
<gene>
    <name evidence="2" type="ORF">PR048_001181</name>
</gene>
<protein>
    <recommendedName>
        <fullName evidence="1">DDE-1 domain-containing protein</fullName>
    </recommendedName>
</protein>
<dbReference type="EMBL" id="JARBHB010000001">
    <property type="protein sequence ID" value="KAJ8895842.1"/>
    <property type="molecule type" value="Genomic_DNA"/>
</dbReference>
<organism evidence="2 3">
    <name type="scientific">Dryococelus australis</name>
    <dbReference type="NCBI Taxonomy" id="614101"/>
    <lineage>
        <taxon>Eukaryota</taxon>
        <taxon>Metazoa</taxon>
        <taxon>Ecdysozoa</taxon>
        <taxon>Arthropoda</taxon>
        <taxon>Hexapoda</taxon>
        <taxon>Insecta</taxon>
        <taxon>Pterygota</taxon>
        <taxon>Neoptera</taxon>
        <taxon>Polyneoptera</taxon>
        <taxon>Phasmatodea</taxon>
        <taxon>Verophasmatodea</taxon>
        <taxon>Anareolatae</taxon>
        <taxon>Phasmatidae</taxon>
        <taxon>Eurycanthinae</taxon>
        <taxon>Dryococelus</taxon>
    </lineage>
</organism>
<evidence type="ECO:0000259" key="1">
    <source>
        <dbReference type="Pfam" id="PF03184"/>
    </source>
</evidence>
<dbReference type="Pfam" id="PF03184">
    <property type="entry name" value="DDE_1"/>
    <property type="match status" value="1"/>
</dbReference>
<dbReference type="Proteomes" id="UP001159363">
    <property type="component" value="Chromosome 1"/>
</dbReference>